<dbReference type="PROSITE" id="PS50893">
    <property type="entry name" value="ABC_TRANSPORTER_2"/>
    <property type="match status" value="1"/>
</dbReference>
<evidence type="ECO:0000313" key="12">
    <source>
        <dbReference type="EMBL" id="PSC73387.1"/>
    </source>
</evidence>
<dbReference type="GO" id="GO:0007031">
    <property type="term" value="P:peroxisome organization"/>
    <property type="evidence" value="ECO:0007669"/>
    <property type="project" value="TreeGrafter"/>
</dbReference>
<dbReference type="PROSITE" id="PS50929">
    <property type="entry name" value="ABC_TM1F"/>
    <property type="match status" value="1"/>
</dbReference>
<keyword evidence="5 12" id="KW-0067">ATP-binding</keyword>
<evidence type="ECO:0000259" key="10">
    <source>
        <dbReference type="PROSITE" id="PS50893"/>
    </source>
</evidence>
<dbReference type="GO" id="GO:0006635">
    <property type="term" value="P:fatty acid beta-oxidation"/>
    <property type="evidence" value="ECO:0007669"/>
    <property type="project" value="TreeGrafter"/>
</dbReference>
<dbReference type="InterPro" id="IPR003439">
    <property type="entry name" value="ABC_transporter-like_ATP-bd"/>
</dbReference>
<evidence type="ECO:0000256" key="5">
    <source>
        <dbReference type="ARBA" id="ARBA00022840"/>
    </source>
</evidence>
<keyword evidence="2" id="KW-0813">Transport</keyword>
<dbReference type="PANTHER" id="PTHR11384">
    <property type="entry name" value="ATP-BINDING CASSETTE, SUB-FAMILY D MEMBER"/>
    <property type="match status" value="1"/>
</dbReference>
<dbReference type="EMBL" id="LHPF02000007">
    <property type="protein sequence ID" value="PSC73387.1"/>
    <property type="molecule type" value="Genomic_DNA"/>
</dbReference>
<comment type="caution">
    <text evidence="12">The sequence shown here is derived from an EMBL/GenBank/DDBJ whole genome shotgun (WGS) entry which is preliminary data.</text>
</comment>
<accession>A0A2P6VH28</accession>
<evidence type="ECO:0000256" key="4">
    <source>
        <dbReference type="ARBA" id="ARBA00022741"/>
    </source>
</evidence>
<dbReference type="PANTHER" id="PTHR11384:SF59">
    <property type="entry name" value="LYSOSOMAL COBALAMIN TRANSPORTER ABCD4"/>
    <property type="match status" value="1"/>
</dbReference>
<dbReference type="GO" id="GO:0009235">
    <property type="term" value="P:cobalamin metabolic process"/>
    <property type="evidence" value="ECO:0007669"/>
    <property type="project" value="InterPro"/>
</dbReference>
<dbReference type="PROSITE" id="PS00211">
    <property type="entry name" value="ABC_TRANSPORTER_1"/>
    <property type="match status" value="1"/>
</dbReference>
<evidence type="ECO:0000313" key="13">
    <source>
        <dbReference type="Proteomes" id="UP000239649"/>
    </source>
</evidence>
<feature type="compositionally biased region" description="Low complexity" evidence="8">
    <location>
        <begin position="198"/>
        <end position="220"/>
    </location>
</feature>
<feature type="region of interest" description="Disordered" evidence="8">
    <location>
        <begin position="766"/>
        <end position="795"/>
    </location>
</feature>
<evidence type="ECO:0000256" key="8">
    <source>
        <dbReference type="SAM" id="MobiDB-lite"/>
    </source>
</evidence>
<dbReference type="InterPro" id="IPR011527">
    <property type="entry name" value="ABC1_TM_dom"/>
</dbReference>
<dbReference type="InterPro" id="IPR003593">
    <property type="entry name" value="AAA+_ATPase"/>
</dbReference>
<organism evidence="12 13">
    <name type="scientific">Micractinium conductrix</name>
    <dbReference type="NCBI Taxonomy" id="554055"/>
    <lineage>
        <taxon>Eukaryota</taxon>
        <taxon>Viridiplantae</taxon>
        <taxon>Chlorophyta</taxon>
        <taxon>core chlorophytes</taxon>
        <taxon>Trebouxiophyceae</taxon>
        <taxon>Chlorellales</taxon>
        <taxon>Chlorellaceae</taxon>
        <taxon>Chlorella clade</taxon>
        <taxon>Micractinium</taxon>
    </lineage>
</organism>
<feature type="transmembrane region" description="Helical" evidence="9">
    <location>
        <begin position="268"/>
        <end position="287"/>
    </location>
</feature>
<dbReference type="Gene3D" id="3.40.50.300">
    <property type="entry name" value="P-loop containing nucleotide triphosphate hydrolases"/>
    <property type="match status" value="1"/>
</dbReference>
<evidence type="ECO:0000256" key="1">
    <source>
        <dbReference type="ARBA" id="ARBA00008575"/>
    </source>
</evidence>
<comment type="similarity">
    <text evidence="1">Belongs to the ABC transporter superfamily. ABCD family. Peroxisomal fatty acyl CoA transporter (TC 3.A.1.203) subfamily.</text>
</comment>
<feature type="region of interest" description="Disordered" evidence="8">
    <location>
        <begin position="164"/>
        <end position="229"/>
    </location>
</feature>
<protein>
    <submittedName>
        <fullName evidence="12">ATP-binding cassette sub-family D member 4</fullName>
    </submittedName>
</protein>
<dbReference type="InterPro" id="IPR036640">
    <property type="entry name" value="ABC1_TM_sf"/>
</dbReference>
<dbReference type="GO" id="GO:0140359">
    <property type="term" value="F:ABC-type transporter activity"/>
    <property type="evidence" value="ECO:0007669"/>
    <property type="project" value="InterPro"/>
</dbReference>
<gene>
    <name evidence="12" type="ORF">C2E20_3301</name>
</gene>
<keyword evidence="7 9" id="KW-0472">Membrane</keyword>
<dbReference type="Pfam" id="PF10229">
    <property type="entry name" value="MMADHC"/>
    <property type="match status" value="1"/>
</dbReference>
<dbReference type="SUPFAM" id="SSF90123">
    <property type="entry name" value="ABC transporter transmembrane region"/>
    <property type="match status" value="1"/>
</dbReference>
<dbReference type="GO" id="GO:0005524">
    <property type="term" value="F:ATP binding"/>
    <property type="evidence" value="ECO:0007669"/>
    <property type="project" value="UniProtKB-KW"/>
</dbReference>
<evidence type="ECO:0000259" key="11">
    <source>
        <dbReference type="PROSITE" id="PS50929"/>
    </source>
</evidence>
<feature type="domain" description="ABC transporter" evidence="10">
    <location>
        <begin position="664"/>
        <end position="910"/>
    </location>
</feature>
<evidence type="ECO:0000256" key="3">
    <source>
        <dbReference type="ARBA" id="ARBA00022692"/>
    </source>
</evidence>
<evidence type="ECO:0000256" key="6">
    <source>
        <dbReference type="ARBA" id="ARBA00022989"/>
    </source>
</evidence>
<dbReference type="InterPro" id="IPR027417">
    <property type="entry name" value="P-loop_NTPase"/>
</dbReference>
<dbReference type="GO" id="GO:0005324">
    <property type="term" value="F:long-chain fatty acid transmembrane transporter activity"/>
    <property type="evidence" value="ECO:0007669"/>
    <property type="project" value="TreeGrafter"/>
</dbReference>
<dbReference type="GO" id="GO:0015910">
    <property type="term" value="P:long-chain fatty acid import into peroxisome"/>
    <property type="evidence" value="ECO:0007669"/>
    <property type="project" value="TreeGrafter"/>
</dbReference>
<keyword evidence="13" id="KW-1185">Reference proteome</keyword>
<evidence type="ECO:0000256" key="7">
    <source>
        <dbReference type="ARBA" id="ARBA00023136"/>
    </source>
</evidence>
<dbReference type="SUPFAM" id="SSF52540">
    <property type="entry name" value="P-loop containing nucleoside triphosphate hydrolases"/>
    <property type="match status" value="1"/>
</dbReference>
<sequence>MQIVSPGAIDAAAAEPLLSRPHAAAAAGGNILVAAHAPSDPAPEPAKALQPQPLHFRRRFAALLALLRPWPALALSALAIIEALVVAEVGKVAGSFYKIVVDRQPSQLAAAMVHAGALYAACTALYSASCWVTETLALRWRRRLTRHLHRRYCQDSAFYTLARRQQQQQRQQREGEAGEGEQQQETARLLGPHGAPGSGALAQQQAQQQQQQQQQGRQAGDTGVPADNPDQRIAADAAALCDCLSAVVRVAAAAPFKLLYYSWLTWGYLGWSGLGVVYAFFWAAGLVQRLAVAPVSRLVAQQERHEGDLRFAHLRLREYSSEVAQYGGAAAERAHLDGSLEAALTNQRRLVTLRTVLAAATRAVDYAGALLNYLVVGAAVFTGMAGSGKDSGELAQFVSNASFATLMLIYTVTELLDLSDQLSRMGGLTARVGQLLEDLPTDTGPAAGAPAGDMHAVRVSLDGRELQPSSFAALLQPPRQYSCLGGLAALEVSLHQLGPDLRQEARAIFPDAPDGGQILAAITFQFAADDVSLAPGGSTATLERAAAEMDRMLHAFLRWEAALSSLLAKAGFWCDAIDPRTGMALHGRRGTRWSEVAAAHALLGYERRVAGICPVVLHPRHGTSAYPATLFTDASSQLLSEALASLADGPPAVPAPAPDAPPLLALRHLSVRTPAGGLAVDGLNLELRPGQHLLIAGPNGCGKSTLLKALCGVHPLQGGSVQLPPAGGDAPGSGVVFVPQRPLVAPGGALWQQLCYPGGCAGSLSSSSGDGPAGQQQAAAHSSGSSSQQHAAPARPRDSELLAVLQLVGLQYLLNRVGGSFEAAADWAAMLSPGELQRLSVARVLLRRPPLAVLDEVTSAVSEAAAAALYGELHAAGVTCVSIGQDSEHLRRLHPLRLRLGCGPTAAVEKSH</sequence>
<feature type="transmembrane region" description="Helical" evidence="9">
    <location>
        <begin position="107"/>
        <end position="133"/>
    </location>
</feature>
<dbReference type="InterPro" id="IPR019362">
    <property type="entry name" value="MMADHC"/>
</dbReference>
<keyword evidence="4" id="KW-0547">Nucleotide-binding</keyword>
<dbReference type="AlphaFoldDB" id="A0A2P6VH28"/>
<dbReference type="Proteomes" id="UP000239649">
    <property type="component" value="Unassembled WGS sequence"/>
</dbReference>
<keyword evidence="6 9" id="KW-1133">Transmembrane helix</keyword>
<evidence type="ECO:0000256" key="2">
    <source>
        <dbReference type="ARBA" id="ARBA00022448"/>
    </source>
</evidence>
<keyword evidence="3 9" id="KW-0812">Transmembrane</keyword>
<feature type="domain" description="ABC transmembrane type-1" evidence="11">
    <location>
        <begin position="231"/>
        <end position="420"/>
    </location>
</feature>
<dbReference type="InterPro" id="IPR017871">
    <property type="entry name" value="ABC_transporter-like_CS"/>
</dbReference>
<reference evidence="12 13" key="1">
    <citation type="journal article" date="2018" name="Plant J.">
        <title>Genome sequences of Chlorella sorokiniana UTEX 1602 and Micractinium conductrix SAG 241.80: implications to maltose excretion by a green alga.</title>
        <authorList>
            <person name="Arriola M.B."/>
            <person name="Velmurugan N."/>
            <person name="Zhang Y."/>
            <person name="Plunkett M.H."/>
            <person name="Hondzo H."/>
            <person name="Barney B.M."/>
        </authorList>
    </citation>
    <scope>NUCLEOTIDE SEQUENCE [LARGE SCALE GENOMIC DNA]</scope>
    <source>
        <strain evidence="12 13">SAG 241.80</strain>
    </source>
</reference>
<proteinExistence type="inferred from homology"/>
<dbReference type="SMART" id="SM00382">
    <property type="entry name" value="AAA"/>
    <property type="match status" value="1"/>
</dbReference>
<dbReference type="Pfam" id="PF06472">
    <property type="entry name" value="ABC_membrane_2"/>
    <property type="match status" value="2"/>
</dbReference>
<evidence type="ECO:0000256" key="9">
    <source>
        <dbReference type="SAM" id="Phobius"/>
    </source>
</evidence>
<dbReference type="Pfam" id="PF00005">
    <property type="entry name" value="ABC_tran"/>
    <property type="match status" value="1"/>
</dbReference>
<dbReference type="GO" id="GO:0042760">
    <property type="term" value="P:very long-chain fatty acid catabolic process"/>
    <property type="evidence" value="ECO:0007669"/>
    <property type="project" value="TreeGrafter"/>
</dbReference>
<dbReference type="OrthoDB" id="510221at2759"/>
<dbReference type="GO" id="GO:0016887">
    <property type="term" value="F:ATP hydrolysis activity"/>
    <property type="evidence" value="ECO:0007669"/>
    <property type="project" value="InterPro"/>
</dbReference>
<dbReference type="Gene3D" id="1.20.1560.10">
    <property type="entry name" value="ABC transporter type 1, transmembrane domain"/>
    <property type="match status" value="1"/>
</dbReference>
<feature type="compositionally biased region" description="Low complexity" evidence="8">
    <location>
        <begin position="766"/>
        <end position="794"/>
    </location>
</feature>
<dbReference type="InterPro" id="IPR050835">
    <property type="entry name" value="ABC_transporter_sub-D"/>
</dbReference>
<dbReference type="STRING" id="554055.A0A2P6VH28"/>
<feature type="transmembrane region" description="Helical" evidence="9">
    <location>
        <begin position="60"/>
        <end position="87"/>
    </location>
</feature>
<dbReference type="GO" id="GO:0005778">
    <property type="term" value="C:peroxisomal membrane"/>
    <property type="evidence" value="ECO:0007669"/>
    <property type="project" value="TreeGrafter"/>
</dbReference>
<name>A0A2P6VH28_9CHLO</name>